<protein>
    <submittedName>
        <fullName evidence="7">Urea ABC transporter permease subunit UrtC</fullName>
    </submittedName>
</protein>
<dbReference type="PANTHER" id="PTHR30482:SF4">
    <property type="entry name" value="SLR1201 PROTEIN"/>
    <property type="match status" value="1"/>
</dbReference>
<dbReference type="InterPro" id="IPR043428">
    <property type="entry name" value="LivM-like"/>
</dbReference>
<dbReference type="NCBIfam" id="TIGR03408">
    <property type="entry name" value="urea_trans_UrtC"/>
    <property type="match status" value="1"/>
</dbReference>
<feature type="transmembrane region" description="Helical" evidence="6">
    <location>
        <begin position="329"/>
        <end position="350"/>
    </location>
</feature>
<keyword evidence="5 6" id="KW-0472">Membrane</keyword>
<evidence type="ECO:0000256" key="5">
    <source>
        <dbReference type="ARBA" id="ARBA00023136"/>
    </source>
</evidence>
<evidence type="ECO:0000256" key="3">
    <source>
        <dbReference type="ARBA" id="ARBA00022692"/>
    </source>
</evidence>
<evidence type="ECO:0000313" key="8">
    <source>
        <dbReference type="Proteomes" id="UP001481677"/>
    </source>
</evidence>
<comment type="subcellular location">
    <subcellularLocation>
        <location evidence="1">Cell membrane</location>
        <topology evidence="1">Multi-pass membrane protein</topology>
    </subcellularLocation>
</comment>
<dbReference type="RefSeq" id="WP_342958738.1">
    <property type="nucleotide sequence ID" value="NZ_JAZHFZ010000009.1"/>
</dbReference>
<dbReference type="Pfam" id="PF02653">
    <property type="entry name" value="BPD_transp_2"/>
    <property type="match status" value="1"/>
</dbReference>
<evidence type="ECO:0000256" key="2">
    <source>
        <dbReference type="ARBA" id="ARBA00022475"/>
    </source>
</evidence>
<evidence type="ECO:0000256" key="4">
    <source>
        <dbReference type="ARBA" id="ARBA00022989"/>
    </source>
</evidence>
<sequence>MTSATSHASASATSDARGIAAVNERERLEGFALGLPPRPALLSRRAWQFLIALIVVMGLGVPFTALVLPETSTFHLSAYAMTLAGKLMCYAIAALALDLVWGYCGILSLGHGLFFALGGYAIGMYLMRAIGHDGKYGSDLPDFMVFLDWHQLPWYWEGTQHLAYALLLVVLVPAVIAWVFGFFTFRSRVKGVYLSIITQAMTFAAMLLFYRNETGFGGNNGFTDFKRIAGFPITHPGTRTVLFLMTFGVLVFAFIGARAIVTSKLGRVVTAVRDGETRLMFLGYSPLAYKLFVWTVSAVLCGIAGALYVPQVGIINPGEMSPGNSIEMAIWVAVGGRGTLIGPIIGAFAVNGAKSFFTAYFAEYWLFFLGLIFVLVPLLLPNGIMGLFELVARKRNR</sequence>
<dbReference type="CDD" id="cd06581">
    <property type="entry name" value="TM_PBP1_LivM_like"/>
    <property type="match status" value="1"/>
</dbReference>
<feature type="transmembrane region" description="Helical" evidence="6">
    <location>
        <begin position="79"/>
        <end position="101"/>
    </location>
</feature>
<accession>A0ABU9QZE5</accession>
<evidence type="ECO:0000256" key="6">
    <source>
        <dbReference type="SAM" id="Phobius"/>
    </source>
</evidence>
<feature type="transmembrane region" description="Helical" evidence="6">
    <location>
        <begin position="113"/>
        <end position="131"/>
    </location>
</feature>
<dbReference type="Proteomes" id="UP001481677">
    <property type="component" value="Unassembled WGS sequence"/>
</dbReference>
<feature type="transmembrane region" description="Helical" evidence="6">
    <location>
        <begin position="46"/>
        <end position="67"/>
    </location>
</feature>
<keyword evidence="4 6" id="KW-1133">Transmembrane helix</keyword>
<dbReference type="PANTHER" id="PTHR30482">
    <property type="entry name" value="HIGH-AFFINITY BRANCHED-CHAIN AMINO ACID TRANSPORT SYSTEM PERMEASE"/>
    <property type="match status" value="1"/>
</dbReference>
<organism evidence="7 8">
    <name type="scientific">Paraburkholderia azotifigens</name>
    <dbReference type="NCBI Taxonomy" id="2057004"/>
    <lineage>
        <taxon>Bacteria</taxon>
        <taxon>Pseudomonadati</taxon>
        <taxon>Pseudomonadota</taxon>
        <taxon>Betaproteobacteria</taxon>
        <taxon>Burkholderiales</taxon>
        <taxon>Burkholderiaceae</taxon>
        <taxon>Paraburkholderia</taxon>
    </lineage>
</organism>
<keyword evidence="3 6" id="KW-0812">Transmembrane</keyword>
<gene>
    <name evidence="7" type="primary">urtC</name>
    <name evidence="7" type="ORF">V4C56_10915</name>
</gene>
<evidence type="ECO:0000313" key="7">
    <source>
        <dbReference type="EMBL" id="MEM5340140.1"/>
    </source>
</evidence>
<feature type="transmembrane region" description="Helical" evidence="6">
    <location>
        <begin position="241"/>
        <end position="261"/>
    </location>
</feature>
<feature type="transmembrane region" description="Helical" evidence="6">
    <location>
        <begin position="162"/>
        <end position="185"/>
    </location>
</feature>
<dbReference type="InterPro" id="IPR017778">
    <property type="entry name" value="ABC_transptr_urea_perm_UrtC"/>
</dbReference>
<dbReference type="EMBL" id="JAZHGA010000006">
    <property type="protein sequence ID" value="MEM5340140.1"/>
    <property type="molecule type" value="Genomic_DNA"/>
</dbReference>
<feature type="transmembrane region" description="Helical" evidence="6">
    <location>
        <begin position="362"/>
        <end position="380"/>
    </location>
</feature>
<keyword evidence="8" id="KW-1185">Reference proteome</keyword>
<reference evidence="7 8" key="1">
    <citation type="submission" date="2024-01" db="EMBL/GenBank/DDBJ databases">
        <title>The diversity of rhizobia nodulating Mimosa spp. in eleven states of Brazil covering several biomes is determined by host plant, location, and edaphic factors.</title>
        <authorList>
            <person name="Rouws L."/>
            <person name="Barauna A."/>
            <person name="Beukes C."/>
            <person name="De Faria S.M."/>
            <person name="Gross E."/>
            <person name="Dos Reis Junior F.B."/>
            <person name="Simon M."/>
            <person name="Maluk M."/>
            <person name="Odee D.W."/>
            <person name="Kenicer G."/>
            <person name="Young J.P.W."/>
            <person name="Reis V.M."/>
            <person name="Zilli J."/>
            <person name="James E.K."/>
        </authorList>
    </citation>
    <scope>NUCLEOTIDE SEQUENCE [LARGE SCALE GENOMIC DNA]</scope>
    <source>
        <strain evidence="7 8">JPY530</strain>
    </source>
</reference>
<name>A0ABU9QZE5_9BURK</name>
<evidence type="ECO:0000256" key="1">
    <source>
        <dbReference type="ARBA" id="ARBA00004651"/>
    </source>
</evidence>
<keyword evidence="2" id="KW-1003">Cell membrane</keyword>
<feature type="transmembrane region" description="Helical" evidence="6">
    <location>
        <begin position="287"/>
        <end position="309"/>
    </location>
</feature>
<proteinExistence type="predicted"/>
<comment type="caution">
    <text evidence="7">The sequence shown here is derived from an EMBL/GenBank/DDBJ whole genome shotgun (WGS) entry which is preliminary data.</text>
</comment>
<dbReference type="InterPro" id="IPR001851">
    <property type="entry name" value="ABC_transp_permease"/>
</dbReference>
<feature type="transmembrane region" description="Helical" evidence="6">
    <location>
        <begin position="192"/>
        <end position="210"/>
    </location>
</feature>